<dbReference type="Proteomes" id="UP000029844">
    <property type="component" value="Unassembled WGS sequence"/>
</dbReference>
<organism evidence="6 7">
    <name type="scientific">Listeria booriae</name>
    <dbReference type="NCBI Taxonomy" id="1552123"/>
    <lineage>
        <taxon>Bacteria</taxon>
        <taxon>Bacillati</taxon>
        <taxon>Bacillota</taxon>
        <taxon>Bacilli</taxon>
        <taxon>Bacillales</taxon>
        <taxon>Listeriaceae</taxon>
        <taxon>Listeria</taxon>
    </lineage>
</organism>
<dbReference type="Gene3D" id="3.40.50.2300">
    <property type="match status" value="2"/>
</dbReference>
<dbReference type="SUPFAM" id="SSF53822">
    <property type="entry name" value="Periplasmic binding protein-like I"/>
    <property type="match status" value="1"/>
</dbReference>
<name>A0A099W9Y0_9LIST</name>
<dbReference type="PANTHER" id="PTHR30146:SF109">
    <property type="entry name" value="HTH-TYPE TRANSCRIPTIONAL REGULATOR GALS"/>
    <property type="match status" value="1"/>
</dbReference>
<accession>A0A099W9Y0</accession>
<dbReference type="CDD" id="cd01392">
    <property type="entry name" value="HTH_LacI"/>
    <property type="match status" value="1"/>
</dbReference>
<keyword evidence="2" id="KW-0238">DNA-binding</keyword>
<dbReference type="InterPro" id="IPR000843">
    <property type="entry name" value="HTH_LacI"/>
</dbReference>
<dbReference type="RefSeq" id="WP_036084309.1">
    <property type="nucleotide sequence ID" value="NZ_CBCSHQ010000001.1"/>
</dbReference>
<dbReference type="GeneID" id="58716510"/>
<feature type="domain" description="HTH cro/C1-type" evidence="5">
    <location>
        <begin position="4"/>
        <end position="51"/>
    </location>
</feature>
<dbReference type="PROSITE" id="PS50943">
    <property type="entry name" value="HTH_CROC1"/>
    <property type="match status" value="1"/>
</dbReference>
<protein>
    <submittedName>
        <fullName evidence="6">LacI family transcriptional regulator</fullName>
    </submittedName>
</protein>
<dbReference type="GO" id="GO:0003700">
    <property type="term" value="F:DNA-binding transcription factor activity"/>
    <property type="evidence" value="ECO:0007669"/>
    <property type="project" value="TreeGrafter"/>
</dbReference>
<dbReference type="PRINTS" id="PR00036">
    <property type="entry name" value="HTHLACI"/>
</dbReference>
<dbReference type="PROSITE" id="PS00356">
    <property type="entry name" value="HTH_LACI_1"/>
    <property type="match status" value="1"/>
</dbReference>
<dbReference type="PANTHER" id="PTHR30146">
    <property type="entry name" value="LACI-RELATED TRANSCRIPTIONAL REPRESSOR"/>
    <property type="match status" value="1"/>
</dbReference>
<evidence type="ECO:0000256" key="2">
    <source>
        <dbReference type="ARBA" id="ARBA00023125"/>
    </source>
</evidence>
<evidence type="ECO:0000256" key="3">
    <source>
        <dbReference type="ARBA" id="ARBA00023163"/>
    </source>
</evidence>
<dbReference type="GO" id="GO:0000976">
    <property type="term" value="F:transcription cis-regulatory region binding"/>
    <property type="evidence" value="ECO:0007669"/>
    <property type="project" value="TreeGrafter"/>
</dbReference>
<sequence>MGATIYDIARLAGVSKSTVSRVLNNQANISPDSKKRVLAAIEELEYRPSKLARALTSSGFDAIMVISNRPTKTTAGNPFFSEIIHSISAIAEDQNFDLILQTSRNTADELEKCITKIKEKMIKGIIMLSSPADESFFEKLDPFNIPIVVTGKIDGDYTNVYSVDTDNFKDSYELTKLLIQQGHQHIACLHAPLNYHVSIDRLAGYRSSLFEHHLDIRGDWIIDSGYSAEDAYNATHRLLTLPERPTAIFATDDLKVLSIYKVAADLGLRIPHDLSVVGYNDRVVSTFLTPPLTAIDIPTKRLGKTATELLFQLIGQQHDIAKHTIIETKLISGNSIRQLATK</sequence>
<dbReference type="EMBL" id="JNFA01000011">
    <property type="protein sequence ID" value="KGL42559.1"/>
    <property type="molecule type" value="Genomic_DNA"/>
</dbReference>
<dbReference type="PROSITE" id="PS50932">
    <property type="entry name" value="HTH_LACI_2"/>
    <property type="match status" value="1"/>
</dbReference>
<dbReference type="SMART" id="SM00354">
    <property type="entry name" value="HTH_LACI"/>
    <property type="match status" value="1"/>
</dbReference>
<evidence type="ECO:0000259" key="5">
    <source>
        <dbReference type="PROSITE" id="PS50943"/>
    </source>
</evidence>
<evidence type="ECO:0000256" key="1">
    <source>
        <dbReference type="ARBA" id="ARBA00023015"/>
    </source>
</evidence>
<proteinExistence type="predicted"/>
<dbReference type="AlphaFoldDB" id="A0A099W9Y0"/>
<dbReference type="InterPro" id="IPR028082">
    <property type="entry name" value="Peripla_BP_I"/>
</dbReference>
<gene>
    <name evidence="6" type="ORF">EP57_03610</name>
</gene>
<keyword evidence="3" id="KW-0804">Transcription</keyword>
<dbReference type="STRING" id="1552123.EP57_03610"/>
<evidence type="ECO:0000259" key="4">
    <source>
        <dbReference type="PROSITE" id="PS50932"/>
    </source>
</evidence>
<reference evidence="6 7" key="1">
    <citation type="submission" date="2014-05" db="EMBL/GenBank/DDBJ databases">
        <title>Novel Listeriaceae from food processing environments.</title>
        <authorList>
            <person name="den Bakker H.C."/>
        </authorList>
    </citation>
    <scope>NUCLEOTIDE SEQUENCE [LARGE SCALE GENOMIC DNA]</scope>
    <source>
        <strain evidence="6 7">FSL A5-0281</strain>
    </source>
</reference>
<dbReference type="eggNOG" id="COG1609">
    <property type="taxonomic scope" value="Bacteria"/>
</dbReference>
<dbReference type="OrthoDB" id="9784962at2"/>
<dbReference type="Pfam" id="PF00356">
    <property type="entry name" value="LacI"/>
    <property type="match status" value="1"/>
</dbReference>
<dbReference type="Pfam" id="PF13377">
    <property type="entry name" value="Peripla_BP_3"/>
    <property type="match status" value="1"/>
</dbReference>
<feature type="domain" description="HTH lacI-type" evidence="4">
    <location>
        <begin position="3"/>
        <end position="57"/>
    </location>
</feature>
<dbReference type="InterPro" id="IPR046335">
    <property type="entry name" value="LacI/GalR-like_sensor"/>
</dbReference>
<dbReference type="SUPFAM" id="SSF47413">
    <property type="entry name" value="lambda repressor-like DNA-binding domains"/>
    <property type="match status" value="1"/>
</dbReference>
<evidence type="ECO:0000313" key="6">
    <source>
        <dbReference type="EMBL" id="KGL42559.1"/>
    </source>
</evidence>
<evidence type="ECO:0000313" key="7">
    <source>
        <dbReference type="Proteomes" id="UP000029844"/>
    </source>
</evidence>
<comment type="caution">
    <text evidence="6">The sequence shown here is derived from an EMBL/GenBank/DDBJ whole genome shotgun (WGS) entry which is preliminary data.</text>
</comment>
<dbReference type="CDD" id="cd06267">
    <property type="entry name" value="PBP1_LacI_sugar_binding-like"/>
    <property type="match status" value="1"/>
</dbReference>
<dbReference type="InterPro" id="IPR010982">
    <property type="entry name" value="Lambda_DNA-bd_dom_sf"/>
</dbReference>
<keyword evidence="7" id="KW-1185">Reference proteome</keyword>
<dbReference type="Gene3D" id="1.10.260.40">
    <property type="entry name" value="lambda repressor-like DNA-binding domains"/>
    <property type="match status" value="1"/>
</dbReference>
<keyword evidence="1" id="KW-0805">Transcription regulation</keyword>
<dbReference type="InterPro" id="IPR001387">
    <property type="entry name" value="Cro/C1-type_HTH"/>
</dbReference>